<keyword evidence="4 7" id="KW-1133">Transmembrane helix</keyword>
<feature type="domain" description="GtrA/DPMS transmembrane" evidence="8">
    <location>
        <begin position="25"/>
        <end position="147"/>
    </location>
</feature>
<feature type="transmembrane region" description="Helical" evidence="7">
    <location>
        <begin position="23"/>
        <end position="44"/>
    </location>
</feature>
<feature type="region of interest" description="Disordered" evidence="6">
    <location>
        <begin position="175"/>
        <end position="198"/>
    </location>
</feature>
<keyword evidence="10" id="KW-1185">Reference proteome</keyword>
<dbReference type="Pfam" id="PF04138">
    <property type="entry name" value="GtrA_DPMS_TM"/>
    <property type="match status" value="1"/>
</dbReference>
<sequence length="198" mass="22036">MRLASNLRDRFVPERYRSLVTELFRFAAVGGVNTVIDYAVLNVLLSIGPLKAKIVAAVVATTVSYVLNRQWTFQSRDRSTIRREYTLFFALNGVGLLIQGAVLAVAKYGLHFSEHNSDDRLAFNIANAVGIALAMVFRFWAYRTFVFKQTPATAEQGLEAEVEALEVALTDVSVAPAPRQSEDKDLRLNDMETPAGHR</sequence>
<feature type="transmembrane region" description="Helical" evidence="7">
    <location>
        <begin position="121"/>
        <end position="141"/>
    </location>
</feature>
<dbReference type="InterPro" id="IPR007267">
    <property type="entry name" value="GtrA_DPMS_TM"/>
</dbReference>
<evidence type="ECO:0000313" key="10">
    <source>
        <dbReference type="Proteomes" id="UP001059617"/>
    </source>
</evidence>
<dbReference type="RefSeq" id="WP_259861489.1">
    <property type="nucleotide sequence ID" value="NZ_BAAAST010000010.1"/>
</dbReference>
<keyword evidence="3 7" id="KW-0812">Transmembrane</keyword>
<proteinExistence type="inferred from homology"/>
<gene>
    <name evidence="9" type="ORF">Dfulv_05320</name>
</gene>
<evidence type="ECO:0000256" key="4">
    <source>
        <dbReference type="ARBA" id="ARBA00022989"/>
    </source>
</evidence>
<evidence type="ECO:0000259" key="8">
    <source>
        <dbReference type="Pfam" id="PF04138"/>
    </source>
</evidence>
<dbReference type="PANTHER" id="PTHR38459:SF1">
    <property type="entry name" value="PROPHAGE BACTOPRENOL-LINKED GLUCOSE TRANSLOCASE HOMOLOG"/>
    <property type="match status" value="1"/>
</dbReference>
<comment type="subcellular location">
    <subcellularLocation>
        <location evidence="1">Membrane</location>
        <topology evidence="1">Multi-pass membrane protein</topology>
    </subcellularLocation>
</comment>
<evidence type="ECO:0000256" key="3">
    <source>
        <dbReference type="ARBA" id="ARBA00022692"/>
    </source>
</evidence>
<evidence type="ECO:0000256" key="6">
    <source>
        <dbReference type="SAM" id="MobiDB-lite"/>
    </source>
</evidence>
<dbReference type="Proteomes" id="UP001059617">
    <property type="component" value="Chromosome"/>
</dbReference>
<feature type="transmembrane region" description="Helical" evidence="7">
    <location>
        <begin position="87"/>
        <end position="109"/>
    </location>
</feature>
<name>A0ABY5W2U5_9ACTN</name>
<dbReference type="PANTHER" id="PTHR38459">
    <property type="entry name" value="PROPHAGE BACTOPRENOL-LINKED GLUCOSE TRANSLOCASE HOMOLOG"/>
    <property type="match status" value="1"/>
</dbReference>
<comment type="similarity">
    <text evidence="2">Belongs to the GtrA family.</text>
</comment>
<feature type="compositionally biased region" description="Basic and acidic residues" evidence="6">
    <location>
        <begin position="180"/>
        <end position="190"/>
    </location>
</feature>
<reference evidence="9" key="2">
    <citation type="submission" date="2022-09" db="EMBL/GenBank/DDBJ databases">
        <title>Biosynthetic gene clusters of Dactylosporangioum fulvum.</title>
        <authorList>
            <person name="Caradec T."/>
        </authorList>
    </citation>
    <scope>NUCLEOTIDE SEQUENCE</scope>
    <source>
        <strain evidence="9">NRRL B-16292</strain>
    </source>
</reference>
<keyword evidence="5 7" id="KW-0472">Membrane</keyword>
<evidence type="ECO:0000256" key="5">
    <source>
        <dbReference type="ARBA" id="ARBA00023136"/>
    </source>
</evidence>
<evidence type="ECO:0000256" key="1">
    <source>
        <dbReference type="ARBA" id="ARBA00004141"/>
    </source>
</evidence>
<organism evidence="9 10">
    <name type="scientific">Dactylosporangium fulvum</name>
    <dbReference type="NCBI Taxonomy" id="53359"/>
    <lineage>
        <taxon>Bacteria</taxon>
        <taxon>Bacillati</taxon>
        <taxon>Actinomycetota</taxon>
        <taxon>Actinomycetes</taxon>
        <taxon>Micromonosporales</taxon>
        <taxon>Micromonosporaceae</taxon>
        <taxon>Dactylosporangium</taxon>
    </lineage>
</organism>
<accession>A0ABY5W2U5</accession>
<feature type="transmembrane region" description="Helical" evidence="7">
    <location>
        <begin position="50"/>
        <end position="67"/>
    </location>
</feature>
<evidence type="ECO:0000256" key="2">
    <source>
        <dbReference type="ARBA" id="ARBA00009399"/>
    </source>
</evidence>
<dbReference type="InterPro" id="IPR051401">
    <property type="entry name" value="GtrA_CellWall_Glycosyl"/>
</dbReference>
<protein>
    <submittedName>
        <fullName evidence="9">GtrA family protein</fullName>
    </submittedName>
</protein>
<dbReference type="EMBL" id="CP073720">
    <property type="protein sequence ID" value="UWP83690.1"/>
    <property type="molecule type" value="Genomic_DNA"/>
</dbReference>
<reference evidence="9" key="1">
    <citation type="submission" date="2021-04" db="EMBL/GenBank/DDBJ databases">
        <authorList>
            <person name="Hartkoorn R.C."/>
            <person name="Beaudoing E."/>
            <person name="Hot D."/>
        </authorList>
    </citation>
    <scope>NUCLEOTIDE SEQUENCE</scope>
    <source>
        <strain evidence="9">NRRL B-16292</strain>
    </source>
</reference>
<evidence type="ECO:0000256" key="7">
    <source>
        <dbReference type="SAM" id="Phobius"/>
    </source>
</evidence>
<evidence type="ECO:0000313" key="9">
    <source>
        <dbReference type="EMBL" id="UWP83690.1"/>
    </source>
</evidence>